<evidence type="ECO:0000256" key="3">
    <source>
        <dbReference type="ARBA" id="ARBA00011890"/>
    </source>
</evidence>
<dbReference type="InterPro" id="IPR000682">
    <property type="entry name" value="PCMT"/>
</dbReference>
<evidence type="ECO:0000256" key="11">
    <source>
        <dbReference type="ARBA" id="ARBA00031350"/>
    </source>
</evidence>
<evidence type="ECO:0000256" key="2">
    <source>
        <dbReference type="ARBA" id="ARBA00005369"/>
    </source>
</evidence>
<dbReference type="Pfam" id="PF01135">
    <property type="entry name" value="PCMT"/>
    <property type="match status" value="1"/>
</dbReference>
<comment type="subcellular location">
    <subcellularLocation>
        <location evidence="1">Cytoplasm</location>
    </subcellularLocation>
</comment>
<dbReference type="CDD" id="cd02440">
    <property type="entry name" value="AdoMet_MTases"/>
    <property type="match status" value="1"/>
</dbReference>
<evidence type="ECO:0000256" key="5">
    <source>
        <dbReference type="ARBA" id="ARBA00022490"/>
    </source>
</evidence>
<accession>A0ABW3B3K1</accession>
<dbReference type="PANTHER" id="PTHR11579">
    <property type="entry name" value="PROTEIN-L-ISOASPARTATE O-METHYLTRANSFERASE"/>
    <property type="match status" value="1"/>
</dbReference>
<comment type="caution">
    <text evidence="12">The sequence shown here is derived from an EMBL/GenBank/DDBJ whole genome shotgun (WGS) entry which is preliminary data.</text>
</comment>
<keyword evidence="7" id="KW-0808">Transferase</keyword>
<evidence type="ECO:0000256" key="4">
    <source>
        <dbReference type="ARBA" id="ARBA00013346"/>
    </source>
</evidence>
<evidence type="ECO:0000256" key="9">
    <source>
        <dbReference type="ARBA" id="ARBA00030757"/>
    </source>
</evidence>
<dbReference type="InterPro" id="IPR029063">
    <property type="entry name" value="SAM-dependent_MTases_sf"/>
</dbReference>
<dbReference type="PANTHER" id="PTHR11579:SF0">
    <property type="entry name" value="PROTEIN-L-ISOASPARTATE(D-ASPARTATE) O-METHYLTRANSFERASE"/>
    <property type="match status" value="1"/>
</dbReference>
<evidence type="ECO:0000256" key="6">
    <source>
        <dbReference type="ARBA" id="ARBA00022603"/>
    </source>
</evidence>
<sequence length="391" mass="45274">MIEKKITHLQNQIIDSYNQIFHWSELREEIRDSFFKIKRHLFVDKYYDNDAVVNFSSTTEIEKLEKIYSDYYLPILIAKDGEILSSLSQPSLVLYMLNISNINKGSKVLEIGTASGWNASIISDMVGNNGQVDTIEIDRNLTEKAKSRFKRLGYNNIHVFCDDNLGVNLEGPYDTVIFTVGTYDIPKEYYSLIKENGTLILVLKNPGNGDTLYALRKEGNSFIANDGISCGFVQLKGKYSFNELNYNMINLNPVISEILLSKESHIRKYWFGGNKLGNFESRSSSFKSFLSIYDSYFISGDLTIDKTKKIVFGIYNKDEQSVALFYDDKIHYSKATWAYERLLNCMFEWVKLGMPIIPSFKLEIRFKEEKRSKVKGEIVKVRDENYYYFSI</sequence>
<dbReference type="EC" id="2.1.1.77" evidence="3"/>
<keyword evidence="6" id="KW-0489">Methyltransferase</keyword>
<name>A0ABW3B3K1_9FLAO</name>
<keyword evidence="13" id="KW-1185">Reference proteome</keyword>
<gene>
    <name evidence="12" type="ORF">ACFQZJ_06870</name>
</gene>
<dbReference type="SUPFAM" id="SSF53335">
    <property type="entry name" value="S-adenosyl-L-methionine-dependent methyltransferases"/>
    <property type="match status" value="1"/>
</dbReference>
<keyword evidence="8" id="KW-0949">S-adenosyl-L-methionine</keyword>
<organism evidence="12 13">
    <name type="scientific">Maribacter chungangensis</name>
    <dbReference type="NCBI Taxonomy" id="1069117"/>
    <lineage>
        <taxon>Bacteria</taxon>
        <taxon>Pseudomonadati</taxon>
        <taxon>Bacteroidota</taxon>
        <taxon>Flavobacteriia</taxon>
        <taxon>Flavobacteriales</taxon>
        <taxon>Flavobacteriaceae</taxon>
        <taxon>Maribacter</taxon>
    </lineage>
</organism>
<protein>
    <recommendedName>
        <fullName evidence="4">Protein-L-isoaspartate O-methyltransferase</fullName>
        <ecNumber evidence="3">2.1.1.77</ecNumber>
    </recommendedName>
    <alternativeName>
        <fullName evidence="11">L-isoaspartyl protein carboxyl methyltransferase</fullName>
    </alternativeName>
    <alternativeName>
        <fullName evidence="9">Protein L-isoaspartyl methyltransferase</fullName>
    </alternativeName>
    <alternativeName>
        <fullName evidence="10">Protein-beta-aspartate methyltransferase</fullName>
    </alternativeName>
</protein>
<evidence type="ECO:0000313" key="13">
    <source>
        <dbReference type="Proteomes" id="UP001597012"/>
    </source>
</evidence>
<evidence type="ECO:0000256" key="10">
    <source>
        <dbReference type="ARBA" id="ARBA00031323"/>
    </source>
</evidence>
<dbReference type="Gene3D" id="3.40.50.150">
    <property type="entry name" value="Vaccinia Virus protein VP39"/>
    <property type="match status" value="1"/>
</dbReference>
<dbReference type="EMBL" id="JBHTHY010000004">
    <property type="protein sequence ID" value="MFD0797174.1"/>
    <property type="molecule type" value="Genomic_DNA"/>
</dbReference>
<comment type="similarity">
    <text evidence="2">Belongs to the methyltransferase superfamily. L-isoaspartyl/D-aspartyl protein methyltransferase family.</text>
</comment>
<keyword evidence="5" id="KW-0963">Cytoplasm</keyword>
<evidence type="ECO:0000256" key="7">
    <source>
        <dbReference type="ARBA" id="ARBA00022679"/>
    </source>
</evidence>
<dbReference type="RefSeq" id="WP_379933318.1">
    <property type="nucleotide sequence ID" value="NZ_JBHTHY010000004.1"/>
</dbReference>
<evidence type="ECO:0000313" key="12">
    <source>
        <dbReference type="EMBL" id="MFD0797174.1"/>
    </source>
</evidence>
<reference evidence="13" key="1">
    <citation type="journal article" date="2019" name="Int. J. Syst. Evol. Microbiol.">
        <title>The Global Catalogue of Microorganisms (GCM) 10K type strain sequencing project: providing services to taxonomists for standard genome sequencing and annotation.</title>
        <authorList>
            <consortium name="The Broad Institute Genomics Platform"/>
            <consortium name="The Broad Institute Genome Sequencing Center for Infectious Disease"/>
            <person name="Wu L."/>
            <person name="Ma J."/>
        </authorList>
    </citation>
    <scope>NUCLEOTIDE SEQUENCE [LARGE SCALE GENOMIC DNA]</scope>
    <source>
        <strain evidence="13">CCUG 61948</strain>
    </source>
</reference>
<proteinExistence type="inferred from homology"/>
<evidence type="ECO:0000256" key="1">
    <source>
        <dbReference type="ARBA" id="ARBA00004496"/>
    </source>
</evidence>
<dbReference type="Proteomes" id="UP001597012">
    <property type="component" value="Unassembled WGS sequence"/>
</dbReference>
<evidence type="ECO:0000256" key="8">
    <source>
        <dbReference type="ARBA" id="ARBA00022691"/>
    </source>
</evidence>